<keyword evidence="2" id="KW-0378">Hydrolase</keyword>
<dbReference type="EMBL" id="FUWY01000006">
    <property type="protein sequence ID" value="SJZ90562.1"/>
    <property type="molecule type" value="Genomic_DNA"/>
</dbReference>
<reference evidence="3" key="1">
    <citation type="submission" date="2017-02" db="EMBL/GenBank/DDBJ databases">
        <authorList>
            <person name="Varghese N."/>
            <person name="Submissions S."/>
        </authorList>
    </citation>
    <scope>NUCLEOTIDE SEQUENCE [LARGE SCALE GENOMIC DNA]</scope>
    <source>
        <strain evidence="3">ATCC 25662</strain>
    </source>
</reference>
<proteinExistence type="predicted"/>
<sequence length="741" mass="83889">MKKIECLAPAGTMEALQAAIMAGADAIYCGGSQFGARAFAGNFNHDEMIEATMSCHLWGVKLYVTMNTLLYENEIDEAMKEVAFYYEIGVDALIVQDLGLFERLRSEYPDFEIHCSTQMHIHNVSGVCVMKSLGASRVVLARETPLEIIEECCKQGIEIEVFSYGALCVSYSGQCLMSSLLQHRSGNRGACAQYCRMQYNLFNEDKQQVISSVDKYLLSPRDLNVIDELDQLIKAGVTSLKIEGRMKRPEYVYLVTRCFREAIDSYYEGKSYKITPKRLEELKLLFNRGFTKGHLFHTNGKALMSMNRPNHIGIPLGKVVKASKDGFTIQLNQELNQHDGLRILDDKEDLGLVANKIEVNGRLVNHASVGELVTFSDQRYVKVGSPVVKTTDSKLMQALEKGECVRKVNLSMHVDVEVNKPLVLTISDGLHTVTKQSQSAAQEAMKAPIDKERLNEQLLKLNDTVYTCKNITGKIEPFFMPLKQINECRRMAIEELNHLRSTAISRNTIPYDHKNYTLNSNYDQGWVEVNTEEQFQAVPSDCIVSSSNPVLIDHHPTCFGLCNVVNEQGEYPKDRSLILSEIGGLFQENRLFATHHFNVTNSYALHFLYKQGIQCVELSQEMDDQEVEQCVSSFVQRYGIKPQIALFNYGYRDLMTTKTCVVNNLCSDGNKKNCSLCKIQSYSLVDIKGNHYPLFGDASCIQHLLEANPYQKMENSDYPKVIRFTIENNQETRIICEENEL</sequence>
<dbReference type="InterPro" id="IPR020988">
    <property type="entry name" value="Pept_U32_collagenase"/>
</dbReference>
<evidence type="ECO:0000313" key="3">
    <source>
        <dbReference type="Proteomes" id="UP000243297"/>
    </source>
</evidence>
<accession>A0A1T4PGD4</accession>
<dbReference type="Pfam" id="PF01136">
    <property type="entry name" value="Peptidase_U32"/>
    <property type="match status" value="1"/>
</dbReference>
<evidence type="ECO:0000259" key="1">
    <source>
        <dbReference type="Pfam" id="PF12392"/>
    </source>
</evidence>
<dbReference type="InterPro" id="IPR051454">
    <property type="entry name" value="RNA/ubiquinone_mod_enzymes"/>
</dbReference>
<protein>
    <submittedName>
        <fullName evidence="2">Putative protease</fullName>
    </submittedName>
</protein>
<dbReference type="InterPro" id="IPR001539">
    <property type="entry name" value="Peptidase_U32"/>
</dbReference>
<keyword evidence="2" id="KW-0645">Protease</keyword>
<dbReference type="GO" id="GO:0006508">
    <property type="term" value="P:proteolysis"/>
    <property type="evidence" value="ECO:0007669"/>
    <property type="project" value="UniProtKB-KW"/>
</dbReference>
<dbReference type="PANTHER" id="PTHR30217">
    <property type="entry name" value="PEPTIDASE U32 FAMILY"/>
    <property type="match status" value="1"/>
</dbReference>
<keyword evidence="3" id="KW-1185">Reference proteome</keyword>
<feature type="domain" description="Peptidase U32 collagenase" evidence="1">
    <location>
        <begin position="387"/>
        <end position="500"/>
    </location>
</feature>
<dbReference type="Pfam" id="PF12392">
    <property type="entry name" value="DUF3656"/>
    <property type="match status" value="1"/>
</dbReference>
<organism evidence="2 3">
    <name type="scientific">Anaerorhabdus furcosa</name>
    <dbReference type="NCBI Taxonomy" id="118967"/>
    <lineage>
        <taxon>Bacteria</taxon>
        <taxon>Bacillati</taxon>
        <taxon>Bacillota</taxon>
        <taxon>Erysipelotrichia</taxon>
        <taxon>Erysipelotrichales</taxon>
        <taxon>Erysipelotrichaceae</taxon>
        <taxon>Anaerorhabdus</taxon>
    </lineage>
</organism>
<dbReference type="RefSeq" id="WP_078712406.1">
    <property type="nucleotide sequence ID" value="NZ_FUWY01000006.1"/>
</dbReference>
<dbReference type="PROSITE" id="PS01276">
    <property type="entry name" value="PEPTIDASE_U32"/>
    <property type="match status" value="1"/>
</dbReference>
<evidence type="ECO:0000313" key="2">
    <source>
        <dbReference type="EMBL" id="SJZ90562.1"/>
    </source>
</evidence>
<dbReference type="OrthoDB" id="9807498at2"/>
<gene>
    <name evidence="2" type="ORF">SAMN02745191_2006</name>
</gene>
<dbReference type="AlphaFoldDB" id="A0A1T4PGD4"/>
<name>A0A1T4PGD4_9FIRM</name>
<dbReference type="PANTHER" id="PTHR30217:SF10">
    <property type="entry name" value="23S RRNA 5-HYDROXYCYTIDINE C2501 SYNTHASE"/>
    <property type="match status" value="1"/>
</dbReference>
<dbReference type="STRING" id="118967.SAMN02745191_2006"/>
<dbReference type="GO" id="GO:0008233">
    <property type="term" value="F:peptidase activity"/>
    <property type="evidence" value="ECO:0007669"/>
    <property type="project" value="UniProtKB-KW"/>
</dbReference>
<dbReference type="Proteomes" id="UP000243297">
    <property type="component" value="Unassembled WGS sequence"/>
</dbReference>